<dbReference type="AlphaFoldDB" id="W1X6C4"/>
<accession>W1X6C4</accession>
<evidence type="ECO:0000313" key="1">
    <source>
        <dbReference type="EMBL" id="ETJ25751.1"/>
    </source>
</evidence>
<dbReference type="EMBL" id="AZMM01017673">
    <property type="protein sequence ID" value="ETJ25751.1"/>
    <property type="molecule type" value="Genomic_DNA"/>
</dbReference>
<gene>
    <name evidence="1" type="ORF">Q604_UNBC17673G0001</name>
</gene>
<comment type="caution">
    <text evidence="1">The sequence shown here is derived from an EMBL/GenBank/DDBJ whole genome shotgun (WGS) entry which is preliminary data.</text>
</comment>
<protein>
    <submittedName>
        <fullName evidence="1">Uncharacterized protein</fullName>
    </submittedName>
</protein>
<name>W1X6C4_9ZZZZ</name>
<sequence>AEMDAAEAAQFLDADTAFLDAELRGLLSLLSDPPVTIVADEAAASRKLAEVRHFAVSSVGDSARHADQLTLRGISPFRILDPVLWGLQRSGYQL</sequence>
<reference evidence="1" key="1">
    <citation type="submission" date="2013-12" db="EMBL/GenBank/DDBJ databases">
        <title>A Varibaculum cambriense genome reconstructed from a premature infant gut community with otherwise low bacterial novelty that shifts toward anaerobic metabolism during the third week of life.</title>
        <authorList>
            <person name="Brown C.T."/>
            <person name="Sharon I."/>
            <person name="Thomas B.C."/>
            <person name="Castelle C.J."/>
            <person name="Morowitz M.J."/>
            <person name="Banfield J.F."/>
        </authorList>
    </citation>
    <scope>NUCLEOTIDE SEQUENCE</scope>
</reference>
<organism evidence="1">
    <name type="scientific">human gut metagenome</name>
    <dbReference type="NCBI Taxonomy" id="408170"/>
    <lineage>
        <taxon>unclassified sequences</taxon>
        <taxon>metagenomes</taxon>
        <taxon>organismal metagenomes</taxon>
    </lineage>
</organism>
<proteinExistence type="predicted"/>
<feature type="non-terminal residue" evidence="1">
    <location>
        <position position="1"/>
    </location>
</feature>